<proteinExistence type="predicted"/>
<accession>D7FP54</accession>
<dbReference type="AlphaFoldDB" id="D7FP54"/>
<organism evidence="2 3">
    <name type="scientific">Ectocarpus siliculosus</name>
    <name type="common">Brown alga</name>
    <name type="synonym">Conferva siliculosa</name>
    <dbReference type="NCBI Taxonomy" id="2880"/>
    <lineage>
        <taxon>Eukaryota</taxon>
        <taxon>Sar</taxon>
        <taxon>Stramenopiles</taxon>
        <taxon>Ochrophyta</taxon>
        <taxon>PX clade</taxon>
        <taxon>Phaeophyceae</taxon>
        <taxon>Ectocarpales</taxon>
        <taxon>Ectocarpaceae</taxon>
        <taxon>Ectocarpus</taxon>
    </lineage>
</organism>
<keyword evidence="1" id="KW-0732">Signal</keyword>
<dbReference type="OrthoDB" id="10302714at2759"/>
<dbReference type="EMBL" id="FN649760">
    <property type="protein sequence ID" value="CBJ30318.1"/>
    <property type="molecule type" value="Genomic_DNA"/>
</dbReference>
<protein>
    <submittedName>
        <fullName evidence="2">Uncharacterized protein</fullName>
    </submittedName>
</protein>
<evidence type="ECO:0000313" key="2">
    <source>
        <dbReference type="EMBL" id="CBJ30318.1"/>
    </source>
</evidence>
<evidence type="ECO:0000256" key="1">
    <source>
        <dbReference type="SAM" id="SignalP"/>
    </source>
</evidence>
<sequence length="235" mass="24829">MMTMSMSAAKNIMLVVVVFLAGKAESFVHVASCWSRAEAATTAMAAASSPVGGAGEGAGLTRAEAIRRVVAGSQALAAAGVLIGGSARALAEEEMKDEVQQFAELRGKVEKKGREEATKENLALLSEATAGLKTLDVFIGEKDYKGLRLAMRNPPIANLRSSARKVIIGIDDKDAEEKATSAYKALITSVDKLDGVASRGMKEKEGLKDDKEILEIYGTCVERGSDLITLLPKIL</sequence>
<evidence type="ECO:0000313" key="3">
    <source>
        <dbReference type="Proteomes" id="UP000002630"/>
    </source>
</evidence>
<dbReference type="InParanoid" id="D7FP54"/>
<feature type="chain" id="PRO_5003095770" evidence="1">
    <location>
        <begin position="27"/>
        <end position="235"/>
    </location>
</feature>
<keyword evidence="3" id="KW-1185">Reference proteome</keyword>
<reference evidence="2 3" key="1">
    <citation type="journal article" date="2010" name="Nature">
        <title>The Ectocarpus genome and the independent evolution of multicellularity in brown algae.</title>
        <authorList>
            <person name="Cock J.M."/>
            <person name="Sterck L."/>
            <person name="Rouze P."/>
            <person name="Scornet D."/>
            <person name="Allen A.E."/>
            <person name="Amoutzias G."/>
            <person name="Anthouard V."/>
            <person name="Artiguenave F."/>
            <person name="Aury J.M."/>
            <person name="Badger J.H."/>
            <person name="Beszteri B."/>
            <person name="Billiau K."/>
            <person name="Bonnet E."/>
            <person name="Bothwell J.H."/>
            <person name="Bowler C."/>
            <person name="Boyen C."/>
            <person name="Brownlee C."/>
            <person name="Carrano C.J."/>
            <person name="Charrier B."/>
            <person name="Cho G.Y."/>
            <person name="Coelho S.M."/>
            <person name="Collen J."/>
            <person name="Corre E."/>
            <person name="Da Silva C."/>
            <person name="Delage L."/>
            <person name="Delaroque N."/>
            <person name="Dittami S.M."/>
            <person name="Doulbeau S."/>
            <person name="Elias M."/>
            <person name="Farnham G."/>
            <person name="Gachon C.M."/>
            <person name="Gschloessl B."/>
            <person name="Heesch S."/>
            <person name="Jabbari K."/>
            <person name="Jubin C."/>
            <person name="Kawai H."/>
            <person name="Kimura K."/>
            <person name="Kloareg B."/>
            <person name="Kupper F.C."/>
            <person name="Lang D."/>
            <person name="Le Bail A."/>
            <person name="Leblanc C."/>
            <person name="Lerouge P."/>
            <person name="Lohr M."/>
            <person name="Lopez P.J."/>
            <person name="Martens C."/>
            <person name="Maumus F."/>
            <person name="Michel G."/>
            <person name="Miranda-Saavedra D."/>
            <person name="Morales J."/>
            <person name="Moreau H."/>
            <person name="Motomura T."/>
            <person name="Nagasato C."/>
            <person name="Napoli C.A."/>
            <person name="Nelson D.R."/>
            <person name="Nyvall-Collen P."/>
            <person name="Peters A.F."/>
            <person name="Pommier C."/>
            <person name="Potin P."/>
            <person name="Poulain J."/>
            <person name="Quesneville H."/>
            <person name="Read B."/>
            <person name="Rensing S.A."/>
            <person name="Ritter A."/>
            <person name="Rousvoal S."/>
            <person name="Samanta M."/>
            <person name="Samson G."/>
            <person name="Schroeder D.C."/>
            <person name="Segurens B."/>
            <person name="Strittmatter M."/>
            <person name="Tonon T."/>
            <person name="Tregear J.W."/>
            <person name="Valentin K."/>
            <person name="von Dassow P."/>
            <person name="Yamagishi T."/>
            <person name="Van de Peer Y."/>
            <person name="Wincker P."/>
        </authorList>
    </citation>
    <scope>NUCLEOTIDE SEQUENCE [LARGE SCALE GENOMIC DNA]</scope>
    <source>
        <strain evidence="3">Ec32 / CCAP1310/4</strain>
    </source>
</reference>
<gene>
    <name evidence="2" type="ORF">Esi_0185_0055</name>
</gene>
<dbReference type="Proteomes" id="UP000002630">
    <property type="component" value="Unassembled WGS sequence"/>
</dbReference>
<name>D7FP54_ECTSI</name>
<feature type="signal peptide" evidence="1">
    <location>
        <begin position="1"/>
        <end position="26"/>
    </location>
</feature>